<feature type="region of interest" description="Disordered" evidence="1">
    <location>
        <begin position="20"/>
        <end position="174"/>
    </location>
</feature>
<gene>
    <name evidence="2" type="ORF">V5O48_018615</name>
</gene>
<feature type="compositionally biased region" description="Basic and acidic residues" evidence="1">
    <location>
        <begin position="134"/>
        <end position="146"/>
    </location>
</feature>
<comment type="caution">
    <text evidence="2">The sequence shown here is derived from an EMBL/GenBank/DDBJ whole genome shotgun (WGS) entry which is preliminary data.</text>
</comment>
<feature type="region of interest" description="Disordered" evidence="1">
    <location>
        <begin position="266"/>
        <end position="295"/>
    </location>
</feature>
<evidence type="ECO:0000313" key="3">
    <source>
        <dbReference type="Proteomes" id="UP001465976"/>
    </source>
</evidence>
<protein>
    <submittedName>
        <fullName evidence="2">Uncharacterized protein</fullName>
    </submittedName>
</protein>
<organism evidence="2 3">
    <name type="scientific">Marasmius crinis-equi</name>
    <dbReference type="NCBI Taxonomy" id="585013"/>
    <lineage>
        <taxon>Eukaryota</taxon>
        <taxon>Fungi</taxon>
        <taxon>Dikarya</taxon>
        <taxon>Basidiomycota</taxon>
        <taxon>Agaricomycotina</taxon>
        <taxon>Agaricomycetes</taxon>
        <taxon>Agaricomycetidae</taxon>
        <taxon>Agaricales</taxon>
        <taxon>Marasmiineae</taxon>
        <taxon>Marasmiaceae</taxon>
        <taxon>Marasmius</taxon>
    </lineage>
</organism>
<reference evidence="2 3" key="1">
    <citation type="submission" date="2024-02" db="EMBL/GenBank/DDBJ databases">
        <title>A draft genome for the cacao thread blight pathogen Marasmius crinis-equi.</title>
        <authorList>
            <person name="Cohen S.P."/>
            <person name="Baruah I.K."/>
            <person name="Amoako-Attah I."/>
            <person name="Bukari Y."/>
            <person name="Meinhardt L.W."/>
            <person name="Bailey B.A."/>
        </authorList>
    </citation>
    <scope>NUCLEOTIDE SEQUENCE [LARGE SCALE GENOMIC DNA]</scope>
    <source>
        <strain evidence="2 3">GH-76</strain>
    </source>
</reference>
<dbReference type="Proteomes" id="UP001465976">
    <property type="component" value="Unassembled WGS sequence"/>
</dbReference>
<evidence type="ECO:0000313" key="2">
    <source>
        <dbReference type="EMBL" id="KAL0563451.1"/>
    </source>
</evidence>
<keyword evidence="3" id="KW-1185">Reference proteome</keyword>
<dbReference type="EMBL" id="JBAHYK010003495">
    <property type="protein sequence ID" value="KAL0563451.1"/>
    <property type="molecule type" value="Genomic_DNA"/>
</dbReference>
<feature type="compositionally biased region" description="Basic and acidic residues" evidence="1">
    <location>
        <begin position="268"/>
        <end position="281"/>
    </location>
</feature>
<sequence>MASYYFRPRSLEYAELLDPPSIIAPSSGPQRNPKPRRFSSIPPYIHPKHIGSRRSSPVSNGRIAVDSSDSSSDEGTPPPEASVPTRIRFVGRKPLTKVPSSVRRPSTQTDGGERVRAPSVDKSESEYSLNVPEWSRDSADGPHEGAVDESGVDWDSLPKIPKPEGEAGRPKRGGYNLEEKLGWDNTLLAQVKGFVKSQVVSKLACSVPFTLQPSEKLEDVRSSAIDKFPMLKRYEDCWAVDDLIRCNLKYQKQKIAKEHNETLASKYRATDEAREERRALEEQPETSSRRRRQIV</sequence>
<evidence type="ECO:0000256" key="1">
    <source>
        <dbReference type="SAM" id="MobiDB-lite"/>
    </source>
</evidence>
<accession>A0ABR3EKN9</accession>
<name>A0ABR3EKN9_9AGAR</name>
<feature type="compositionally biased region" description="Basic and acidic residues" evidence="1">
    <location>
        <begin position="111"/>
        <end position="125"/>
    </location>
</feature>
<proteinExistence type="predicted"/>